<accession>A0A0W0D742</accession>
<evidence type="ECO:0000313" key="1">
    <source>
        <dbReference type="EMBL" id="KTB07634.1"/>
    </source>
</evidence>
<dbReference type="GO" id="GO:0005759">
    <property type="term" value="C:mitochondrial matrix"/>
    <property type="evidence" value="ECO:0007669"/>
    <property type="project" value="EnsemblFungi"/>
</dbReference>
<dbReference type="Pfam" id="PF13233">
    <property type="entry name" value="Complex1_LYR_2"/>
    <property type="match status" value="1"/>
</dbReference>
<dbReference type="VEuPathDB" id="FungiDB:GW608_G02563"/>
<dbReference type="PANTHER" id="PTHR28015">
    <property type="entry name" value="ATP SYNTHASE ASSEMBLY FACTOR FMC1, MITOCHONDRIAL"/>
    <property type="match status" value="1"/>
</dbReference>
<dbReference type="VEuPathDB" id="FungiDB:GWK60_G02563"/>
<dbReference type="GO" id="GO:0033615">
    <property type="term" value="P:mitochondrial proton-transporting ATP synthase complex assembly"/>
    <property type="evidence" value="ECO:0007669"/>
    <property type="project" value="EnsemblFungi"/>
</dbReference>
<comment type="caution">
    <text evidence="1">The sequence shown here is derived from an EMBL/GenBank/DDBJ whole genome shotgun (WGS) entry which is preliminary data.</text>
</comment>
<dbReference type="EMBL" id="LLZZ01000107">
    <property type="protein sequence ID" value="KTB07634.1"/>
    <property type="molecule type" value="Genomic_DNA"/>
</dbReference>
<dbReference type="Proteomes" id="UP000054886">
    <property type="component" value="Unassembled WGS sequence"/>
</dbReference>
<dbReference type="AlphaFoldDB" id="A0A0W0D742"/>
<gene>
    <name evidence="1" type="ORF">AO440_001596</name>
</gene>
<reference evidence="1 2" key="1">
    <citation type="submission" date="2015-10" db="EMBL/GenBank/DDBJ databases">
        <title>Draft genomes sequences of Candida glabrata isolates 1A, 1B, 2A, 2B, 3A and 3B.</title>
        <authorList>
            <person name="Haavelsrud O.E."/>
            <person name="Gaustad P."/>
        </authorList>
    </citation>
    <scope>NUCLEOTIDE SEQUENCE [LARGE SCALE GENOMIC DNA]</scope>
    <source>
        <strain evidence="1">910700640</strain>
    </source>
</reference>
<dbReference type="PANTHER" id="PTHR28015:SF1">
    <property type="entry name" value="ATP SYNTHASE ASSEMBLY FACTOR FMC1, MITOCHONDRIAL"/>
    <property type="match status" value="1"/>
</dbReference>
<proteinExistence type="predicted"/>
<name>A0A0W0D742_CANGB</name>
<dbReference type="InterPro" id="IPR039196">
    <property type="entry name" value="Fmc1"/>
</dbReference>
<evidence type="ECO:0000313" key="2">
    <source>
        <dbReference type="Proteomes" id="UP000054886"/>
    </source>
</evidence>
<dbReference type="VEuPathDB" id="FungiDB:B1J91_G02695g"/>
<dbReference type="VEuPathDB" id="FungiDB:GVI51_G02563"/>
<organism evidence="1 2">
    <name type="scientific">Candida glabrata</name>
    <name type="common">Yeast</name>
    <name type="synonym">Torulopsis glabrata</name>
    <dbReference type="NCBI Taxonomy" id="5478"/>
    <lineage>
        <taxon>Eukaryota</taxon>
        <taxon>Fungi</taxon>
        <taxon>Dikarya</taxon>
        <taxon>Ascomycota</taxon>
        <taxon>Saccharomycotina</taxon>
        <taxon>Saccharomycetes</taxon>
        <taxon>Saccharomycetales</taxon>
        <taxon>Saccharomycetaceae</taxon>
        <taxon>Nakaseomyces</taxon>
    </lineage>
</organism>
<protein>
    <submittedName>
        <fullName evidence="1">ATP synthase assembly factor FMC1, mitochondrial</fullName>
    </submittedName>
</protein>
<dbReference type="GO" id="GO:0016236">
    <property type="term" value="P:macroautophagy"/>
    <property type="evidence" value="ECO:0007669"/>
    <property type="project" value="EnsemblFungi"/>
</dbReference>
<sequence>MSAAHTYRAVVRSIVKFERPNVLQQLAKKQKEDIAKLTYRRIQVVRDQMTHKSDPVKLKELNKEAILLGAQVEKLKKWDPARDKRALFMKDRDLVRDIVMSSLQDTRSKSHLKNIEMFLTNQREYEELIERYNPGKKLSQDEKVKRTANKVGLEIPPDLV</sequence>
<dbReference type="VEuPathDB" id="FungiDB:CAGL0G02695g"/>